<reference evidence="1 2" key="3">
    <citation type="journal article" date="2022" name="Microbiol. Spectr.">
        <title>Folding features and dynamics of 3D genome architecture in plant fungal pathogens.</title>
        <authorList>
            <person name="Xia C."/>
        </authorList>
    </citation>
    <scope>NUCLEOTIDE SEQUENCE [LARGE SCALE GENOMIC DNA]</scope>
    <source>
        <strain evidence="1 2">93-210</strain>
    </source>
</reference>
<dbReference type="EMBL" id="CM045865">
    <property type="protein sequence ID" value="KAI7962731.1"/>
    <property type="molecule type" value="Genomic_DNA"/>
</dbReference>
<comment type="caution">
    <text evidence="1">The sequence shown here is derived from an EMBL/GenBank/DDBJ whole genome shotgun (WGS) entry which is preliminary data.</text>
</comment>
<dbReference type="Proteomes" id="UP001060170">
    <property type="component" value="Chromosome 1"/>
</dbReference>
<reference evidence="2" key="1">
    <citation type="journal article" date="2018" name="BMC Genomics">
        <title>Genomic insights into host adaptation between the wheat stripe rust pathogen (Puccinia striiformis f. sp. tritici) and the barley stripe rust pathogen (Puccinia striiformis f. sp. hordei).</title>
        <authorList>
            <person name="Xia C."/>
            <person name="Wang M."/>
            <person name="Yin C."/>
            <person name="Cornejo O.E."/>
            <person name="Hulbert S.H."/>
            <person name="Chen X."/>
        </authorList>
    </citation>
    <scope>NUCLEOTIDE SEQUENCE [LARGE SCALE GENOMIC DNA]</scope>
    <source>
        <strain evidence="2">93-210</strain>
    </source>
</reference>
<evidence type="ECO:0000313" key="2">
    <source>
        <dbReference type="Proteomes" id="UP001060170"/>
    </source>
</evidence>
<proteinExistence type="predicted"/>
<reference evidence="2" key="2">
    <citation type="journal article" date="2018" name="Mol. Plant Microbe Interact.">
        <title>Genome sequence resources for the wheat stripe rust pathogen (Puccinia striiformis f. sp. tritici) and the barley stripe rust pathogen (Puccinia striiformis f. sp. hordei).</title>
        <authorList>
            <person name="Xia C."/>
            <person name="Wang M."/>
            <person name="Yin C."/>
            <person name="Cornejo O.E."/>
            <person name="Hulbert S.H."/>
            <person name="Chen X."/>
        </authorList>
    </citation>
    <scope>NUCLEOTIDE SEQUENCE [LARGE SCALE GENOMIC DNA]</scope>
    <source>
        <strain evidence="2">93-210</strain>
    </source>
</reference>
<gene>
    <name evidence="1" type="ORF">MJO28_000825</name>
</gene>
<protein>
    <submittedName>
        <fullName evidence="1">Uncharacterized protein</fullName>
    </submittedName>
</protein>
<keyword evidence="2" id="KW-1185">Reference proteome</keyword>
<evidence type="ECO:0000313" key="1">
    <source>
        <dbReference type="EMBL" id="KAI7962731.1"/>
    </source>
</evidence>
<organism evidence="1 2">
    <name type="scientific">Puccinia striiformis f. sp. tritici</name>
    <dbReference type="NCBI Taxonomy" id="168172"/>
    <lineage>
        <taxon>Eukaryota</taxon>
        <taxon>Fungi</taxon>
        <taxon>Dikarya</taxon>
        <taxon>Basidiomycota</taxon>
        <taxon>Pucciniomycotina</taxon>
        <taxon>Pucciniomycetes</taxon>
        <taxon>Pucciniales</taxon>
        <taxon>Pucciniaceae</taxon>
        <taxon>Puccinia</taxon>
    </lineage>
</organism>
<accession>A0ACC0EZM2</accession>
<sequence>MYNNSVSFTSLGAKIDNSVRGQLGLTVFCMCGALTHRISSIKPFVDGDAGYSQIYVVGDRGNTEPDSSRIRKAQGKAGATGAGALMMPSVVGTLLSALYKYNPYANLFKSARHVLAANNAKTFKLQGVPLAGADPKRYNEPTVDEVAVLVQGNGDIVNERQILLHRLDGRLTFISDIVRLRDAKTS</sequence>
<name>A0ACC0EZM2_9BASI</name>